<evidence type="ECO:0000313" key="4">
    <source>
        <dbReference type="EMBL" id="QHQ39555.1"/>
    </source>
</evidence>
<feature type="binding site" evidence="2">
    <location>
        <position position="238"/>
    </location>
    <ligand>
        <name>Fe cation</name>
        <dbReference type="ChEBI" id="CHEBI:24875"/>
    </ligand>
</feature>
<keyword evidence="5" id="KW-1185">Reference proteome</keyword>
<dbReference type="EMBL" id="CP047491">
    <property type="protein sequence ID" value="QHQ39555.1"/>
    <property type="molecule type" value="Genomic_DNA"/>
</dbReference>
<evidence type="ECO:0000313" key="3">
    <source>
        <dbReference type="EMBL" id="MBB5209907.1"/>
    </source>
</evidence>
<gene>
    <name evidence="4" type="ORF">GTQ55_11555</name>
    <name evidence="3" type="ORF">HNQ53_000095</name>
</gene>
<evidence type="ECO:0000313" key="5">
    <source>
        <dbReference type="Proteomes" id="UP000464675"/>
    </source>
</evidence>
<dbReference type="Gene3D" id="3.40.190.10">
    <property type="entry name" value="Periplasmic binding protein-like II"/>
    <property type="match status" value="2"/>
</dbReference>
<keyword evidence="1" id="KW-0732">Signal</keyword>
<dbReference type="OrthoDB" id="9769567at2"/>
<proteinExistence type="predicted"/>
<dbReference type="Proteomes" id="UP000464675">
    <property type="component" value="Chromosome"/>
</dbReference>
<keyword evidence="2" id="KW-0479">Metal-binding</keyword>
<dbReference type="RefSeq" id="WP_161858872.1">
    <property type="nucleotide sequence ID" value="NZ_CP047491.1"/>
</dbReference>
<dbReference type="PIRSF" id="PIRSF002825">
    <property type="entry name" value="CfbpA"/>
    <property type="match status" value="1"/>
</dbReference>
<sequence>MQRRAFLHNLAAVGAISCLPISIQRSLAAEAGAVSVDELPKLEGDLTLYLGRGEGGLYENVLEAIRKRNPNLNLQIRRGATAALANSIVAEAKAGVRRADVFWAVDSGAVGLVSDAGLARPLPADLTGQLKPGFRYPQWAPVSGRIRTLPYNTERLTPDQIPDSVMALADSEFAIGWAPAYASFQSFVTAMRLLQGEKATEEWLRGVSRNATSYAGELGVVMAVERGEVDLGFANHYYTLRLKNGKPDAKVDLAFTNNDAGCLVNASGILALSEGDLPINFIRYLLTREVQSYLATEAYEIPLVNGVKPPQGLPPLSTISPPKVDLTQLADLRPTLNLMRRVGVL</sequence>
<name>A0A6P1TCX9_9GAMM</name>
<dbReference type="PROSITE" id="PS51257">
    <property type="entry name" value="PROKAR_LIPOPROTEIN"/>
    <property type="match status" value="1"/>
</dbReference>
<evidence type="ECO:0000313" key="6">
    <source>
        <dbReference type="Proteomes" id="UP000563601"/>
    </source>
</evidence>
<dbReference type="Pfam" id="PF13343">
    <property type="entry name" value="SBP_bac_6"/>
    <property type="match status" value="1"/>
</dbReference>
<dbReference type="EMBL" id="JACHHR010000001">
    <property type="protein sequence ID" value="MBB5209907.1"/>
    <property type="molecule type" value="Genomic_DNA"/>
</dbReference>
<dbReference type="AlphaFoldDB" id="A0A6P1TCX9"/>
<dbReference type="PANTHER" id="PTHR30006">
    <property type="entry name" value="THIAMINE-BINDING PERIPLASMIC PROTEIN-RELATED"/>
    <property type="match status" value="1"/>
</dbReference>
<dbReference type="PANTHER" id="PTHR30006:SF24">
    <property type="entry name" value="SLL0237 PROTEIN"/>
    <property type="match status" value="1"/>
</dbReference>
<accession>A0A6P1TCX9</accession>
<evidence type="ECO:0000256" key="1">
    <source>
        <dbReference type="ARBA" id="ARBA00022729"/>
    </source>
</evidence>
<evidence type="ECO:0000256" key="2">
    <source>
        <dbReference type="PIRSR" id="PIRSR002825-1"/>
    </source>
</evidence>
<reference evidence="3 6" key="2">
    <citation type="submission" date="2020-08" db="EMBL/GenBank/DDBJ databases">
        <title>Genomic Encyclopedia of Type Strains, Phase IV (KMG-IV): sequencing the most valuable type-strain genomes for metagenomic binning, comparative biology and taxonomic classification.</title>
        <authorList>
            <person name="Goeker M."/>
        </authorList>
    </citation>
    <scope>NUCLEOTIDE SEQUENCE [LARGE SCALE GENOMIC DNA]</scope>
    <source>
        <strain evidence="3 6">DSM 11525</strain>
    </source>
</reference>
<keyword evidence="2" id="KW-0408">Iron</keyword>
<organism evidence="3 6">
    <name type="scientific">Microbulbifer hydrolyticus</name>
    <dbReference type="NCBI Taxonomy" id="48074"/>
    <lineage>
        <taxon>Bacteria</taxon>
        <taxon>Pseudomonadati</taxon>
        <taxon>Pseudomonadota</taxon>
        <taxon>Gammaproteobacteria</taxon>
        <taxon>Cellvibrionales</taxon>
        <taxon>Microbulbiferaceae</taxon>
        <taxon>Microbulbifer</taxon>
    </lineage>
</organism>
<dbReference type="Proteomes" id="UP000563601">
    <property type="component" value="Unassembled WGS sequence"/>
</dbReference>
<protein>
    <submittedName>
        <fullName evidence="4">Extracellular solute-binding protein</fullName>
    </submittedName>
    <submittedName>
        <fullName evidence="3">Iron(III) transport system substrate-binding protein</fullName>
    </submittedName>
</protein>
<dbReference type="InterPro" id="IPR026045">
    <property type="entry name" value="Ferric-bd"/>
</dbReference>
<dbReference type="SUPFAM" id="SSF53850">
    <property type="entry name" value="Periplasmic binding protein-like II"/>
    <property type="match status" value="1"/>
</dbReference>
<reference evidence="4 5" key="1">
    <citation type="submission" date="2020-01" db="EMBL/GenBank/DDBJ databases">
        <title>The possibility of degradation of plastic by Microbulbifer hydrolyticus IRE-31.</title>
        <authorList>
            <person name="Liu L."/>
        </authorList>
    </citation>
    <scope>NUCLEOTIDE SEQUENCE [LARGE SCALE GENOMIC DNA]</scope>
    <source>
        <strain evidence="4 5">IRE-31</strain>
    </source>
</reference>
<dbReference type="GO" id="GO:0046872">
    <property type="term" value="F:metal ion binding"/>
    <property type="evidence" value="ECO:0007669"/>
    <property type="project" value="UniProtKB-KW"/>
</dbReference>
<feature type="binding site" evidence="2">
    <location>
        <position position="237"/>
    </location>
    <ligand>
        <name>Fe cation</name>
        <dbReference type="ChEBI" id="CHEBI:24875"/>
    </ligand>
</feature>